<dbReference type="AlphaFoldDB" id="A0A383E3I7"/>
<evidence type="ECO:0000313" key="1">
    <source>
        <dbReference type="EMBL" id="SVE50955.1"/>
    </source>
</evidence>
<gene>
    <name evidence="1" type="ORF">METZ01_LOCUS503809</name>
</gene>
<dbReference type="EMBL" id="UINC01222254">
    <property type="protein sequence ID" value="SVE50955.1"/>
    <property type="molecule type" value="Genomic_DNA"/>
</dbReference>
<protein>
    <submittedName>
        <fullName evidence="1">Uncharacterized protein</fullName>
    </submittedName>
</protein>
<sequence length="103" mass="11430">MVRVCAAKLMIYSHELREGPVPLAKLCKPENCWSDLRGLGLLAGSTHCTPHCAECTSPDRYRRTPQIHILEFTGANGPDGRLGQISVIWGTEGREFKSPQPDR</sequence>
<accession>A0A383E3I7</accession>
<organism evidence="1">
    <name type="scientific">marine metagenome</name>
    <dbReference type="NCBI Taxonomy" id="408172"/>
    <lineage>
        <taxon>unclassified sequences</taxon>
        <taxon>metagenomes</taxon>
        <taxon>ecological metagenomes</taxon>
    </lineage>
</organism>
<reference evidence="1" key="1">
    <citation type="submission" date="2018-05" db="EMBL/GenBank/DDBJ databases">
        <authorList>
            <person name="Lanie J.A."/>
            <person name="Ng W.-L."/>
            <person name="Kazmierczak K.M."/>
            <person name="Andrzejewski T.M."/>
            <person name="Davidsen T.M."/>
            <person name="Wayne K.J."/>
            <person name="Tettelin H."/>
            <person name="Glass J.I."/>
            <person name="Rusch D."/>
            <person name="Podicherti R."/>
            <person name="Tsui H.-C.T."/>
            <person name="Winkler M.E."/>
        </authorList>
    </citation>
    <scope>NUCLEOTIDE SEQUENCE</scope>
</reference>
<name>A0A383E3I7_9ZZZZ</name>
<proteinExistence type="predicted"/>